<organism evidence="1 2">
    <name type="scientific">Persea americana</name>
    <name type="common">Avocado</name>
    <dbReference type="NCBI Taxonomy" id="3435"/>
    <lineage>
        <taxon>Eukaryota</taxon>
        <taxon>Viridiplantae</taxon>
        <taxon>Streptophyta</taxon>
        <taxon>Embryophyta</taxon>
        <taxon>Tracheophyta</taxon>
        <taxon>Spermatophyta</taxon>
        <taxon>Magnoliopsida</taxon>
        <taxon>Magnoliidae</taxon>
        <taxon>Laurales</taxon>
        <taxon>Lauraceae</taxon>
        <taxon>Persea</taxon>
    </lineage>
</organism>
<proteinExistence type="predicted"/>
<dbReference type="Proteomes" id="UP001234297">
    <property type="component" value="Chromosome 5"/>
</dbReference>
<protein>
    <submittedName>
        <fullName evidence="1">Uncharacterized protein</fullName>
    </submittedName>
</protein>
<sequence length="199" mass="22031">MGEGGCRVELDDEQGEGEGERREWERDKERGEKREREQVEVNGDQGEEKREEMRDISSSPSPSAPSPLRLTLLNSHSPFSLCALAPSPPRSTLSSSLHLSPFSLSRFAILVISSSLHCVHRRFATLQADHPSFDFRKTRPPEKSVPIRDLRTAEYAPSIAPPLSVIPCLTSQHAGPICAEPPKLWQSASLVCAKTHLLS</sequence>
<evidence type="ECO:0000313" key="2">
    <source>
        <dbReference type="Proteomes" id="UP001234297"/>
    </source>
</evidence>
<accession>A0ACC2M380</accession>
<evidence type="ECO:0000313" key="1">
    <source>
        <dbReference type="EMBL" id="KAJ8639928.1"/>
    </source>
</evidence>
<name>A0ACC2M380_PERAE</name>
<keyword evidence="2" id="KW-1185">Reference proteome</keyword>
<gene>
    <name evidence="1" type="ORF">MRB53_016622</name>
</gene>
<reference evidence="1 2" key="1">
    <citation type="journal article" date="2022" name="Hortic Res">
        <title>A haplotype resolved chromosomal level avocado genome allows analysis of novel avocado genes.</title>
        <authorList>
            <person name="Nath O."/>
            <person name="Fletcher S.J."/>
            <person name="Hayward A."/>
            <person name="Shaw L.M."/>
            <person name="Masouleh A.K."/>
            <person name="Furtado A."/>
            <person name="Henry R.J."/>
            <person name="Mitter N."/>
        </authorList>
    </citation>
    <scope>NUCLEOTIDE SEQUENCE [LARGE SCALE GENOMIC DNA]</scope>
    <source>
        <strain evidence="2">cv. Hass</strain>
    </source>
</reference>
<dbReference type="EMBL" id="CM056813">
    <property type="protein sequence ID" value="KAJ8639928.1"/>
    <property type="molecule type" value="Genomic_DNA"/>
</dbReference>
<comment type="caution">
    <text evidence="1">The sequence shown here is derived from an EMBL/GenBank/DDBJ whole genome shotgun (WGS) entry which is preliminary data.</text>
</comment>